<protein>
    <submittedName>
        <fullName evidence="9">Uncharacterized protein</fullName>
    </submittedName>
</protein>
<keyword evidence="5 8" id="KW-0472">Membrane</keyword>
<dbReference type="Proteomes" id="UP001530377">
    <property type="component" value="Unassembled WGS sequence"/>
</dbReference>
<evidence type="ECO:0000313" key="10">
    <source>
        <dbReference type="Proteomes" id="UP001530377"/>
    </source>
</evidence>
<dbReference type="GO" id="GO:0000139">
    <property type="term" value="C:Golgi membrane"/>
    <property type="evidence" value="ECO:0007669"/>
    <property type="project" value="UniProtKB-SubCell"/>
</dbReference>
<feature type="compositionally biased region" description="Basic and acidic residues" evidence="7">
    <location>
        <begin position="251"/>
        <end position="260"/>
    </location>
</feature>
<gene>
    <name evidence="9" type="ORF">ACHAXA_003504</name>
</gene>
<comment type="similarity">
    <text evidence="6">Belongs to the GOT1 family.</text>
</comment>
<dbReference type="InterPro" id="IPR045176">
    <property type="entry name" value="Got1"/>
</dbReference>
<organism evidence="9 10">
    <name type="scientific">Cyclostephanos tholiformis</name>
    <dbReference type="NCBI Taxonomy" id="382380"/>
    <lineage>
        <taxon>Eukaryota</taxon>
        <taxon>Sar</taxon>
        <taxon>Stramenopiles</taxon>
        <taxon>Ochrophyta</taxon>
        <taxon>Bacillariophyta</taxon>
        <taxon>Coscinodiscophyceae</taxon>
        <taxon>Thalassiosirophycidae</taxon>
        <taxon>Stephanodiscales</taxon>
        <taxon>Stephanodiscaceae</taxon>
        <taxon>Cyclostephanos</taxon>
    </lineage>
</organism>
<evidence type="ECO:0000256" key="5">
    <source>
        <dbReference type="ARBA" id="ARBA00023136"/>
    </source>
</evidence>
<feature type="transmembrane region" description="Helical" evidence="8">
    <location>
        <begin position="192"/>
        <end position="215"/>
    </location>
</feature>
<evidence type="ECO:0000313" key="9">
    <source>
        <dbReference type="EMBL" id="KAL3823225.1"/>
    </source>
</evidence>
<feature type="transmembrane region" description="Helical" evidence="8">
    <location>
        <begin position="154"/>
        <end position="172"/>
    </location>
</feature>
<reference evidence="9 10" key="1">
    <citation type="submission" date="2024-10" db="EMBL/GenBank/DDBJ databases">
        <title>Updated reference genomes for cyclostephanoid diatoms.</title>
        <authorList>
            <person name="Roberts W.R."/>
            <person name="Alverson A.J."/>
        </authorList>
    </citation>
    <scope>NUCLEOTIDE SEQUENCE [LARGE SCALE GENOMIC DNA]</scope>
    <source>
        <strain evidence="9 10">AJA228-03</strain>
    </source>
</reference>
<dbReference type="EMBL" id="JALLPB020000043">
    <property type="protein sequence ID" value="KAL3823225.1"/>
    <property type="molecule type" value="Genomic_DNA"/>
</dbReference>
<evidence type="ECO:0000256" key="8">
    <source>
        <dbReference type="SAM" id="Phobius"/>
    </source>
</evidence>
<feature type="transmembrane region" description="Helical" evidence="8">
    <location>
        <begin position="127"/>
        <end position="147"/>
    </location>
</feature>
<accession>A0ABD3SFR5</accession>
<keyword evidence="3 8" id="KW-1133">Transmembrane helix</keyword>
<evidence type="ECO:0000256" key="1">
    <source>
        <dbReference type="ARBA" id="ARBA00004653"/>
    </source>
</evidence>
<evidence type="ECO:0000256" key="2">
    <source>
        <dbReference type="ARBA" id="ARBA00022692"/>
    </source>
</evidence>
<comment type="caution">
    <text evidence="9">The sequence shown here is derived from an EMBL/GenBank/DDBJ whole genome shotgun (WGS) entry which is preliminary data.</text>
</comment>
<evidence type="ECO:0000256" key="6">
    <source>
        <dbReference type="ARBA" id="ARBA00025799"/>
    </source>
</evidence>
<keyword evidence="2 8" id="KW-0812">Transmembrane</keyword>
<evidence type="ECO:0000256" key="4">
    <source>
        <dbReference type="ARBA" id="ARBA00023034"/>
    </source>
</evidence>
<sequence>MTFAAADRPPPRRRLRTEEDTATTATTTTITATTVGAMTIITTPTTMEVKTTLGIVATVAGAVGGETDITTTTIIIAVVTAGVETPIRWGGGVVITTTRGDIARTGTIAMMYRTPLPTALTSPNRKLGVIFLSSGAAFTVLGITLFFNKTLMRLGNILFVIGVPLLIGPGRTAGYFLQPRKARATGCLGCGIFLVLVGHPVIGILLEVFGLLNLFGNMFPLVRMMAKNLPVVGGLFGGGGGGNNGGGGGGTRKERPRYDDGYYEDEGYERESYR</sequence>
<name>A0ABD3SFR5_9STRA</name>
<feature type="region of interest" description="Disordered" evidence="7">
    <location>
        <begin position="1"/>
        <end position="25"/>
    </location>
</feature>
<dbReference type="PANTHER" id="PTHR21493:SF9">
    <property type="entry name" value="GOLGI TRANSPORT PROTEIN 1-RELATED"/>
    <property type="match status" value="1"/>
</dbReference>
<evidence type="ECO:0000256" key="7">
    <source>
        <dbReference type="SAM" id="MobiDB-lite"/>
    </source>
</evidence>
<dbReference type="Pfam" id="PF04178">
    <property type="entry name" value="Got1"/>
    <property type="match status" value="1"/>
</dbReference>
<dbReference type="PANTHER" id="PTHR21493">
    <property type="entry name" value="CGI-141-RELATED/LIPASE CONTAINING PROTEIN"/>
    <property type="match status" value="1"/>
</dbReference>
<keyword evidence="10" id="KW-1185">Reference proteome</keyword>
<evidence type="ECO:0000256" key="3">
    <source>
        <dbReference type="ARBA" id="ARBA00022989"/>
    </source>
</evidence>
<dbReference type="AlphaFoldDB" id="A0ABD3SFR5"/>
<comment type="subcellular location">
    <subcellularLocation>
        <location evidence="1">Golgi apparatus membrane</location>
        <topology evidence="1">Multi-pass membrane protein</topology>
    </subcellularLocation>
</comment>
<keyword evidence="4" id="KW-0333">Golgi apparatus</keyword>
<proteinExistence type="inferred from homology"/>
<dbReference type="InterPro" id="IPR007305">
    <property type="entry name" value="Vesicle_transpt_Got1/SFT2"/>
</dbReference>
<feature type="region of interest" description="Disordered" evidence="7">
    <location>
        <begin position="243"/>
        <end position="274"/>
    </location>
</feature>